<dbReference type="OrthoDB" id="56388at2"/>
<protein>
    <submittedName>
        <fullName evidence="1">Uncharacterized protein</fullName>
    </submittedName>
</protein>
<evidence type="ECO:0000313" key="1">
    <source>
        <dbReference type="EMBL" id="BBM86145.1"/>
    </source>
</evidence>
<proteinExistence type="predicted"/>
<accession>A0A5S9IT39</accession>
<sequence length="362" mass="42133">MSYEEKYESLMMKSWGAPVEARLVFLEQAAKLADAHNNIRDGFRARKNMFSNELSGYPDKVAAIYSWCLSQCDANPEEFDDDEILFAYSWAIENLLQLTSTSAAHIEALTVDFENRTRKHQNSMADVYSLRMYNAIAMHQPQQVTKFYKLWREIEDQSYGCSGCLQQVHLAYFEFQKKYCQAFVRAEKVFDGSDYIWGCDNVMRWVTSSMLLPLLLLGKDNHAREYQRRGYDIIAGKRAFLSETAHHLLYFTTCNLLDDAQKIIRKHLPMAFATRSDHDKFYFYLATALFLEKTQSKDISLPMEKSFPLYTEKQIYSVRAVQEYLETQVKDLAARFDERNGNDHYAQTVASYRDNILGTITV</sequence>
<dbReference type="RefSeq" id="WP_151970219.1">
    <property type="nucleotide sequence ID" value="NZ_AP019860.1"/>
</dbReference>
<keyword evidence="2" id="KW-1185">Reference proteome</keyword>
<name>A0A5S9IT39_UABAM</name>
<organism evidence="1 2">
    <name type="scientific">Uabimicrobium amorphum</name>
    <dbReference type="NCBI Taxonomy" id="2596890"/>
    <lineage>
        <taxon>Bacteria</taxon>
        <taxon>Pseudomonadati</taxon>
        <taxon>Planctomycetota</taxon>
        <taxon>Candidatus Uabimicrobiia</taxon>
        <taxon>Candidatus Uabimicrobiales</taxon>
        <taxon>Candidatus Uabimicrobiaceae</taxon>
        <taxon>Candidatus Uabimicrobium</taxon>
    </lineage>
</organism>
<gene>
    <name evidence="1" type="ORF">UABAM_04531</name>
</gene>
<dbReference type="Proteomes" id="UP000326354">
    <property type="component" value="Chromosome"/>
</dbReference>
<dbReference type="AlphaFoldDB" id="A0A5S9IT39"/>
<dbReference type="KEGG" id="uam:UABAM_04531"/>
<evidence type="ECO:0000313" key="2">
    <source>
        <dbReference type="Proteomes" id="UP000326354"/>
    </source>
</evidence>
<dbReference type="EMBL" id="AP019860">
    <property type="protein sequence ID" value="BBM86145.1"/>
    <property type="molecule type" value="Genomic_DNA"/>
</dbReference>
<reference evidence="1 2" key="1">
    <citation type="submission" date="2019-08" db="EMBL/GenBank/DDBJ databases">
        <title>Complete genome sequence of Candidatus Uab amorphum.</title>
        <authorList>
            <person name="Shiratori T."/>
            <person name="Suzuki S."/>
            <person name="Kakizawa Y."/>
            <person name="Ishida K."/>
        </authorList>
    </citation>
    <scope>NUCLEOTIDE SEQUENCE [LARGE SCALE GENOMIC DNA]</scope>
    <source>
        <strain evidence="1 2">SRT547</strain>
    </source>
</reference>